<proteinExistence type="predicted"/>
<accession>A0A8D8P9L8</accession>
<dbReference type="EMBL" id="HBUE01224681">
    <property type="protein sequence ID" value="CAG6541412.1"/>
    <property type="molecule type" value="Transcribed_RNA"/>
</dbReference>
<evidence type="ECO:0000259" key="3">
    <source>
        <dbReference type="SMART" id="SM00181"/>
    </source>
</evidence>
<evidence type="ECO:0000256" key="2">
    <source>
        <dbReference type="SAM" id="SignalP"/>
    </source>
</evidence>
<dbReference type="SUPFAM" id="SSF57567">
    <property type="entry name" value="Serine protease inhibitors"/>
    <property type="match status" value="3"/>
</dbReference>
<dbReference type="SMART" id="SM00181">
    <property type="entry name" value="EGF"/>
    <property type="match status" value="3"/>
</dbReference>
<sequence>MKASLLVVVSSLIAVASGFTLESFPCGICKPTEILSETIPCCEPSCDNDCSQVICPEYSIYKPSCVCRAGFVRYEGECIPITACPAVEPIPSCPPYEELQPTPACCEPTCSDDCSNFVCRLALIHKPTCVCERGYVRYDGRCIKPDQCPTCGPYARYSNCTPCCESTCELDCSLVLCLAPCTGPPTCLCQPGFVKHNGVCIKQELCPRGGIGNPVAPPDGANDCGALDCSECEECVEGYGDVPYQLS</sequence>
<dbReference type="EMBL" id="HBUE01331389">
    <property type="protein sequence ID" value="CAG6593485.1"/>
    <property type="molecule type" value="Transcribed_RNA"/>
</dbReference>
<feature type="domain" description="EGF-like" evidence="3">
    <location>
        <begin position="45"/>
        <end position="79"/>
    </location>
</feature>
<keyword evidence="1" id="KW-1015">Disulfide bond</keyword>
<keyword evidence="2" id="KW-0732">Signal</keyword>
<dbReference type="Gene3D" id="2.10.25.10">
    <property type="entry name" value="Laminin"/>
    <property type="match status" value="3"/>
</dbReference>
<dbReference type="AlphaFoldDB" id="A0A8D8P9L8"/>
<feature type="domain" description="EGF-like" evidence="3">
    <location>
        <begin position="171"/>
        <end position="201"/>
    </location>
</feature>
<dbReference type="InterPro" id="IPR000742">
    <property type="entry name" value="EGF"/>
</dbReference>
<evidence type="ECO:0000256" key="1">
    <source>
        <dbReference type="ARBA" id="ARBA00023157"/>
    </source>
</evidence>
<feature type="signal peptide" evidence="2">
    <location>
        <begin position="1"/>
        <end position="18"/>
    </location>
</feature>
<dbReference type="PANTHER" id="PTHR23259:SF70">
    <property type="entry name" value="ACCESSORY GLAND PROTEIN ACP62F-RELATED"/>
    <property type="match status" value="1"/>
</dbReference>
<evidence type="ECO:0000313" key="4">
    <source>
        <dbReference type="EMBL" id="CAG6593485.1"/>
    </source>
</evidence>
<reference evidence="4" key="1">
    <citation type="submission" date="2021-05" db="EMBL/GenBank/DDBJ databases">
        <authorList>
            <person name="Alioto T."/>
            <person name="Alioto T."/>
            <person name="Gomez Garrido J."/>
        </authorList>
    </citation>
    <scope>NUCLEOTIDE SEQUENCE</scope>
</reference>
<name>A0A8D8P9L8_CULPI</name>
<feature type="chain" id="PRO_5036261623" evidence="2">
    <location>
        <begin position="19"/>
        <end position="247"/>
    </location>
</feature>
<feature type="domain" description="EGF-like" evidence="3">
    <location>
        <begin position="109"/>
        <end position="143"/>
    </location>
</feature>
<protein>
    <submittedName>
        <fullName evidence="4">(northern house mosquito) hypothetical protein</fullName>
    </submittedName>
</protein>
<dbReference type="InterPro" id="IPR036084">
    <property type="entry name" value="Ser_inhib-like_sf"/>
</dbReference>
<organism evidence="4">
    <name type="scientific">Culex pipiens</name>
    <name type="common">House mosquito</name>
    <dbReference type="NCBI Taxonomy" id="7175"/>
    <lineage>
        <taxon>Eukaryota</taxon>
        <taxon>Metazoa</taxon>
        <taxon>Ecdysozoa</taxon>
        <taxon>Arthropoda</taxon>
        <taxon>Hexapoda</taxon>
        <taxon>Insecta</taxon>
        <taxon>Pterygota</taxon>
        <taxon>Neoptera</taxon>
        <taxon>Endopterygota</taxon>
        <taxon>Diptera</taxon>
        <taxon>Nematocera</taxon>
        <taxon>Culicoidea</taxon>
        <taxon>Culicidae</taxon>
        <taxon>Culicinae</taxon>
        <taxon>Culicini</taxon>
        <taxon>Culex</taxon>
        <taxon>Culex</taxon>
    </lineage>
</organism>
<dbReference type="InterPro" id="IPR051368">
    <property type="entry name" value="SerProtInhib-TIL_Domain"/>
</dbReference>
<dbReference type="PANTHER" id="PTHR23259">
    <property type="entry name" value="RIDDLE"/>
    <property type="match status" value="1"/>
</dbReference>